<dbReference type="CDD" id="cd05018">
    <property type="entry name" value="CoxG"/>
    <property type="match status" value="1"/>
</dbReference>
<organism evidence="1 2">
    <name type="scientific">Paenibacillus abyssi</name>
    <dbReference type="NCBI Taxonomy" id="1340531"/>
    <lineage>
        <taxon>Bacteria</taxon>
        <taxon>Bacillati</taxon>
        <taxon>Bacillota</taxon>
        <taxon>Bacilli</taxon>
        <taxon>Bacillales</taxon>
        <taxon>Paenibacillaceae</taxon>
        <taxon>Paenibacillus</taxon>
    </lineage>
</organism>
<dbReference type="RefSeq" id="WP_188532198.1">
    <property type="nucleotide sequence ID" value="NZ_BMGR01000011.1"/>
</dbReference>
<dbReference type="Pfam" id="PF06240">
    <property type="entry name" value="COXG"/>
    <property type="match status" value="1"/>
</dbReference>
<proteinExistence type="predicted"/>
<accession>A0A917D6F3</accession>
<protein>
    <recommendedName>
        <fullName evidence="3">Carbon monoxide dehydrogenase</fullName>
    </recommendedName>
</protein>
<dbReference type="Gene3D" id="3.30.530.20">
    <property type="match status" value="1"/>
</dbReference>
<dbReference type="SUPFAM" id="SSF55961">
    <property type="entry name" value="Bet v1-like"/>
    <property type="match status" value="1"/>
</dbReference>
<reference evidence="1" key="1">
    <citation type="journal article" date="2014" name="Int. J. Syst. Evol. Microbiol.">
        <title>Complete genome sequence of Corynebacterium casei LMG S-19264T (=DSM 44701T), isolated from a smear-ripened cheese.</title>
        <authorList>
            <consortium name="US DOE Joint Genome Institute (JGI-PGF)"/>
            <person name="Walter F."/>
            <person name="Albersmeier A."/>
            <person name="Kalinowski J."/>
            <person name="Ruckert C."/>
        </authorList>
    </citation>
    <scope>NUCLEOTIDE SEQUENCE</scope>
    <source>
        <strain evidence="1">CGMCC 1.12987</strain>
    </source>
</reference>
<dbReference type="PANTHER" id="PTHR38588">
    <property type="entry name" value="BLL0334 PROTEIN"/>
    <property type="match status" value="1"/>
</dbReference>
<comment type="caution">
    <text evidence="1">The sequence shown here is derived from an EMBL/GenBank/DDBJ whole genome shotgun (WGS) entry which is preliminary data.</text>
</comment>
<gene>
    <name evidence="1" type="ORF">GCM10010916_33200</name>
</gene>
<sequence length="151" mass="16353">MKVNGTYDIPANAITTYELLTDPDVLVRTMPGLKSLKSIGDNHYEAELEVGISVVKGRYKGTVKLEDEIAGEQFRLVMNGQGPLGFVEMNMFVQLEQTSDQQTKVHCEGEASVGGVVAGIGQRMMSGVASMLMGQFFTAMRKEASKAKNAS</sequence>
<dbReference type="InterPro" id="IPR023393">
    <property type="entry name" value="START-like_dom_sf"/>
</dbReference>
<dbReference type="AlphaFoldDB" id="A0A917D6F3"/>
<dbReference type="InterPro" id="IPR010419">
    <property type="entry name" value="CO_DH_gsu"/>
</dbReference>
<dbReference type="EMBL" id="BMGR01000011">
    <property type="protein sequence ID" value="GGG13627.1"/>
    <property type="molecule type" value="Genomic_DNA"/>
</dbReference>
<name>A0A917D6F3_9BACL</name>
<dbReference type="Proteomes" id="UP000644756">
    <property type="component" value="Unassembled WGS sequence"/>
</dbReference>
<evidence type="ECO:0000313" key="2">
    <source>
        <dbReference type="Proteomes" id="UP000644756"/>
    </source>
</evidence>
<dbReference type="PANTHER" id="PTHR38588:SF1">
    <property type="entry name" value="BLL0334 PROTEIN"/>
    <property type="match status" value="1"/>
</dbReference>
<evidence type="ECO:0000313" key="1">
    <source>
        <dbReference type="EMBL" id="GGG13627.1"/>
    </source>
</evidence>
<evidence type="ECO:0008006" key="3">
    <source>
        <dbReference type="Google" id="ProtNLM"/>
    </source>
</evidence>
<reference evidence="1" key="2">
    <citation type="submission" date="2020-09" db="EMBL/GenBank/DDBJ databases">
        <authorList>
            <person name="Sun Q."/>
            <person name="Zhou Y."/>
        </authorList>
    </citation>
    <scope>NUCLEOTIDE SEQUENCE</scope>
    <source>
        <strain evidence="1">CGMCC 1.12987</strain>
    </source>
</reference>
<keyword evidence="2" id="KW-1185">Reference proteome</keyword>